<organism evidence="2 3">
    <name type="scientific">Nicotiana attenuata</name>
    <name type="common">Coyote tobacco</name>
    <dbReference type="NCBI Taxonomy" id="49451"/>
    <lineage>
        <taxon>Eukaryota</taxon>
        <taxon>Viridiplantae</taxon>
        <taxon>Streptophyta</taxon>
        <taxon>Embryophyta</taxon>
        <taxon>Tracheophyta</taxon>
        <taxon>Spermatophyta</taxon>
        <taxon>Magnoliopsida</taxon>
        <taxon>eudicotyledons</taxon>
        <taxon>Gunneridae</taxon>
        <taxon>Pentapetalae</taxon>
        <taxon>asterids</taxon>
        <taxon>lamiids</taxon>
        <taxon>Solanales</taxon>
        <taxon>Solanaceae</taxon>
        <taxon>Nicotianoideae</taxon>
        <taxon>Nicotianeae</taxon>
        <taxon>Nicotiana</taxon>
    </lineage>
</organism>
<evidence type="ECO:0000313" key="3">
    <source>
        <dbReference type="Proteomes" id="UP000187609"/>
    </source>
</evidence>
<comment type="caution">
    <text evidence="2">The sequence shown here is derived from an EMBL/GenBank/DDBJ whole genome shotgun (WGS) entry which is preliminary data.</text>
</comment>
<dbReference type="Proteomes" id="UP000187609">
    <property type="component" value="Unassembled WGS sequence"/>
</dbReference>
<protein>
    <submittedName>
        <fullName evidence="2">Uncharacterized protein</fullName>
    </submittedName>
</protein>
<dbReference type="AlphaFoldDB" id="A0A1J6I9K7"/>
<keyword evidence="1" id="KW-0812">Transmembrane</keyword>
<evidence type="ECO:0000256" key="1">
    <source>
        <dbReference type="SAM" id="Phobius"/>
    </source>
</evidence>
<reference evidence="2" key="1">
    <citation type="submission" date="2016-11" db="EMBL/GenBank/DDBJ databases">
        <title>The genome of Nicotiana attenuata.</title>
        <authorList>
            <person name="Xu S."/>
            <person name="Brockmoeller T."/>
            <person name="Gaquerel E."/>
            <person name="Navarro A."/>
            <person name="Kuhl H."/>
            <person name="Gase K."/>
            <person name="Ling Z."/>
            <person name="Zhou W."/>
            <person name="Kreitzer C."/>
            <person name="Stanke M."/>
            <person name="Tang H."/>
            <person name="Lyons E."/>
            <person name="Pandey P."/>
            <person name="Pandey S.P."/>
            <person name="Timmermann B."/>
            <person name="Baldwin I.T."/>
        </authorList>
    </citation>
    <scope>NUCLEOTIDE SEQUENCE [LARGE SCALE GENOMIC DNA]</scope>
    <source>
        <strain evidence="2">UT</strain>
    </source>
</reference>
<evidence type="ECO:0000313" key="2">
    <source>
        <dbReference type="EMBL" id="OIS97207.1"/>
    </source>
</evidence>
<feature type="transmembrane region" description="Helical" evidence="1">
    <location>
        <begin position="38"/>
        <end position="62"/>
    </location>
</feature>
<accession>A0A1J6I9K7</accession>
<gene>
    <name evidence="2" type="ORF">A4A49_21172</name>
</gene>
<proteinExistence type="predicted"/>
<name>A0A1J6I9K7_NICAT</name>
<keyword evidence="3" id="KW-1185">Reference proteome</keyword>
<feature type="transmembrane region" description="Helical" evidence="1">
    <location>
        <begin position="9"/>
        <end position="26"/>
    </location>
</feature>
<sequence>MRLHMDGKFLRVLPSISMPVISLYSATDKAAPLLSCLASSLMVICHISHTMCFFFLGPYLFLFTNLNHYEQYCCFLSVGCDDKVS</sequence>
<keyword evidence="1" id="KW-0472">Membrane</keyword>
<dbReference type="EMBL" id="MJEQ01037193">
    <property type="protein sequence ID" value="OIS97207.1"/>
    <property type="molecule type" value="Genomic_DNA"/>
</dbReference>
<dbReference type="Gramene" id="OIS97207">
    <property type="protein sequence ID" value="OIS97207"/>
    <property type="gene ID" value="A4A49_21172"/>
</dbReference>
<keyword evidence="1" id="KW-1133">Transmembrane helix</keyword>